<organism evidence="1 2">
    <name type="scientific">Glonium stellatum</name>
    <dbReference type="NCBI Taxonomy" id="574774"/>
    <lineage>
        <taxon>Eukaryota</taxon>
        <taxon>Fungi</taxon>
        <taxon>Dikarya</taxon>
        <taxon>Ascomycota</taxon>
        <taxon>Pezizomycotina</taxon>
        <taxon>Dothideomycetes</taxon>
        <taxon>Pleosporomycetidae</taxon>
        <taxon>Gloniales</taxon>
        <taxon>Gloniaceae</taxon>
        <taxon>Glonium</taxon>
    </lineage>
</organism>
<dbReference type="AlphaFoldDB" id="A0A8E2ET71"/>
<evidence type="ECO:0000313" key="2">
    <source>
        <dbReference type="Proteomes" id="UP000250140"/>
    </source>
</evidence>
<dbReference type="Proteomes" id="UP000250140">
    <property type="component" value="Unassembled WGS sequence"/>
</dbReference>
<evidence type="ECO:0000313" key="1">
    <source>
        <dbReference type="EMBL" id="OCL04426.1"/>
    </source>
</evidence>
<accession>A0A8E2ET71</accession>
<proteinExistence type="predicted"/>
<protein>
    <submittedName>
        <fullName evidence="1">Uncharacterized protein</fullName>
    </submittedName>
</protein>
<sequence>MARLPTQPKPDGGMRGGSCFGEQKEVMLVINYVDLVLRRKAMTLSINNASQTLRRAVSRHVVRIDGLSRRVDKQDRVPSKTTLAVLGNGALVEASCFSSSIGFSARPDEGHQPKDFQPHWTAPGGRSTYILARHTPICNTCWVNPKDLLF</sequence>
<reference evidence="1 2" key="1">
    <citation type="journal article" date="2016" name="Nat. Commun.">
        <title>Ectomycorrhizal ecology is imprinted in the genome of the dominant symbiotic fungus Cenococcum geophilum.</title>
        <authorList>
            <consortium name="DOE Joint Genome Institute"/>
            <person name="Peter M."/>
            <person name="Kohler A."/>
            <person name="Ohm R.A."/>
            <person name="Kuo A."/>
            <person name="Krutzmann J."/>
            <person name="Morin E."/>
            <person name="Arend M."/>
            <person name="Barry K.W."/>
            <person name="Binder M."/>
            <person name="Choi C."/>
            <person name="Clum A."/>
            <person name="Copeland A."/>
            <person name="Grisel N."/>
            <person name="Haridas S."/>
            <person name="Kipfer T."/>
            <person name="LaButti K."/>
            <person name="Lindquist E."/>
            <person name="Lipzen A."/>
            <person name="Maire R."/>
            <person name="Meier B."/>
            <person name="Mihaltcheva S."/>
            <person name="Molinier V."/>
            <person name="Murat C."/>
            <person name="Poggeler S."/>
            <person name="Quandt C.A."/>
            <person name="Sperisen C."/>
            <person name="Tritt A."/>
            <person name="Tisserant E."/>
            <person name="Crous P.W."/>
            <person name="Henrissat B."/>
            <person name="Nehls U."/>
            <person name="Egli S."/>
            <person name="Spatafora J.W."/>
            <person name="Grigoriev I.V."/>
            <person name="Martin F.M."/>
        </authorList>
    </citation>
    <scope>NUCLEOTIDE SEQUENCE [LARGE SCALE GENOMIC DNA]</scope>
    <source>
        <strain evidence="1 2">CBS 207.34</strain>
    </source>
</reference>
<keyword evidence="2" id="KW-1185">Reference proteome</keyword>
<dbReference type="EMBL" id="KV750512">
    <property type="protein sequence ID" value="OCL04426.1"/>
    <property type="molecule type" value="Genomic_DNA"/>
</dbReference>
<gene>
    <name evidence="1" type="ORF">AOQ84DRAFT_416292</name>
</gene>
<name>A0A8E2ET71_9PEZI</name>